<evidence type="ECO:0000313" key="2">
    <source>
        <dbReference type="Proteomes" id="UP000244729"/>
    </source>
</evidence>
<dbReference type="EMBL" id="CP028913">
    <property type="protein sequence ID" value="AWB94372.1"/>
    <property type="molecule type" value="Genomic_DNA"/>
</dbReference>
<reference evidence="1 2" key="1">
    <citation type="submission" date="2018-04" db="EMBL/GenBank/DDBJ databases">
        <authorList>
            <person name="Li J."/>
        </authorList>
    </citation>
    <scope>NUCLEOTIDE SEQUENCE [LARGE SCALE GENOMIC DNA]</scope>
    <source>
        <strain evidence="2">30A</strain>
    </source>
</reference>
<dbReference type="KEGG" id="agm:DCE93_00695"/>
<organism evidence="1 2">
    <name type="scientific">Agromyces badenianii</name>
    <dbReference type="NCBI Taxonomy" id="2080742"/>
    <lineage>
        <taxon>Bacteria</taxon>
        <taxon>Bacillati</taxon>
        <taxon>Actinomycetota</taxon>
        <taxon>Actinomycetes</taxon>
        <taxon>Micrococcales</taxon>
        <taxon>Microbacteriaceae</taxon>
        <taxon>Agromyces</taxon>
    </lineage>
</organism>
<dbReference type="Pfam" id="PF03013">
    <property type="entry name" value="Pyr_excise"/>
    <property type="match status" value="1"/>
</dbReference>
<sequence>MRIWSLHPRYLDRQGLTACWRETLLAQAVLEGATRGYTRHPQLERFRDLPDPLGAIGDYLAGVADEATARGYRFDGGKVHRRSETPVLLEVTSGQLALEWEHLRRKLATRSPELALRWAGVELPAPHPLFTVTAGAVASWERATLPAAESASPQS</sequence>
<gene>
    <name evidence="1" type="ORF">DCE93_00695</name>
</gene>
<dbReference type="Proteomes" id="UP000244729">
    <property type="component" value="Chromosome"/>
</dbReference>
<protein>
    <recommendedName>
        <fullName evidence="3">Pyrimidine dimer DNA glycosylase</fullName>
    </recommendedName>
</protein>
<evidence type="ECO:0000313" key="1">
    <source>
        <dbReference type="EMBL" id="AWB94372.1"/>
    </source>
</evidence>
<dbReference type="OrthoDB" id="3253436at2"/>
<name>A0A2S0WSS7_9MICO</name>
<proteinExistence type="predicted"/>
<dbReference type="RefSeq" id="WP_108594199.1">
    <property type="nucleotide sequence ID" value="NZ_CP028913.1"/>
</dbReference>
<keyword evidence="2" id="KW-1185">Reference proteome</keyword>
<dbReference type="AlphaFoldDB" id="A0A2S0WSS7"/>
<dbReference type="InterPro" id="IPR004260">
    <property type="entry name" value="Pyr-dimer_DNA_glycosylase"/>
</dbReference>
<evidence type="ECO:0008006" key="3">
    <source>
        <dbReference type="Google" id="ProtNLM"/>
    </source>
</evidence>
<accession>A0A2S0WSS7</accession>